<dbReference type="RefSeq" id="WP_012632551.1">
    <property type="nucleotide sequence ID" value="NC_011891.1"/>
</dbReference>
<evidence type="ECO:0000313" key="9">
    <source>
        <dbReference type="Proteomes" id="UP000007089"/>
    </source>
</evidence>
<evidence type="ECO:0000256" key="3">
    <source>
        <dbReference type="ARBA" id="ARBA00022679"/>
    </source>
</evidence>
<evidence type="ECO:0000256" key="1">
    <source>
        <dbReference type="ARBA" id="ARBA00001946"/>
    </source>
</evidence>
<dbReference type="PROSITE" id="PS00444">
    <property type="entry name" value="POLYPRENYL_SYNTHASE_2"/>
    <property type="match status" value="1"/>
</dbReference>
<dbReference type="GO" id="GO:0004659">
    <property type="term" value="F:prenyltransferase activity"/>
    <property type="evidence" value="ECO:0007669"/>
    <property type="project" value="InterPro"/>
</dbReference>
<dbReference type="SFLD" id="SFLDG01017">
    <property type="entry name" value="Polyprenyl_Transferase_Like"/>
    <property type="match status" value="1"/>
</dbReference>
<evidence type="ECO:0000256" key="7">
    <source>
        <dbReference type="RuleBase" id="RU004466"/>
    </source>
</evidence>
<dbReference type="SFLD" id="SFLDS00005">
    <property type="entry name" value="Isoprenoid_Synthase_Type_I"/>
    <property type="match status" value="1"/>
</dbReference>
<sequence>MTTPFPIEAYLRSVAERVEPRLAALADARAPGGPPRLVEAMRYALLGGGKRMRPALVLAACEAHGGDASDASLAMRFAVALEAIHTYSLVHDDLPAMDDDDLRRGRPTVHKAYDEPTAVLVGDGLQSLAFAHLLASPDPAAAPLARLLAENAQLMVEGQARDMAGEHARLGEAEVMELMRTKTGALLAAAVAGGARCAGVPVEAAYPVGLKLGLAFQIADDLLDLTADAATLGKRAGKDAAAGKSTLHAVVGVEEARRRAEALLAEALAAIEPLGPRGEALRALARFVLARKK</sequence>
<keyword evidence="6" id="KW-0414">Isoprene biosynthesis</keyword>
<dbReference type="Gene3D" id="1.10.600.10">
    <property type="entry name" value="Farnesyl Diphosphate Synthase"/>
    <property type="match status" value="1"/>
</dbReference>
<dbReference type="FunFam" id="1.10.600.10:FF:000001">
    <property type="entry name" value="Geranylgeranyl diphosphate synthase"/>
    <property type="match status" value="1"/>
</dbReference>
<evidence type="ECO:0000256" key="6">
    <source>
        <dbReference type="ARBA" id="ARBA00023229"/>
    </source>
</evidence>
<dbReference type="PANTHER" id="PTHR43281">
    <property type="entry name" value="FARNESYL DIPHOSPHATE SYNTHASE"/>
    <property type="match status" value="1"/>
</dbReference>
<reference evidence="8" key="1">
    <citation type="submission" date="2009-01" db="EMBL/GenBank/DDBJ databases">
        <title>Complete sequence of Anaeromyxobacter dehalogenans 2CP-1.</title>
        <authorList>
            <consortium name="US DOE Joint Genome Institute"/>
            <person name="Lucas S."/>
            <person name="Copeland A."/>
            <person name="Lapidus A."/>
            <person name="Glavina del Rio T."/>
            <person name="Dalin E."/>
            <person name="Tice H."/>
            <person name="Bruce D."/>
            <person name="Goodwin L."/>
            <person name="Pitluck S."/>
            <person name="Saunders E."/>
            <person name="Brettin T."/>
            <person name="Detter J.C."/>
            <person name="Han C."/>
            <person name="Larimer F."/>
            <person name="Land M."/>
            <person name="Hauser L."/>
            <person name="Kyrpides N."/>
            <person name="Ovchinnikova G."/>
            <person name="Beliaev A.S."/>
            <person name="Richardson P."/>
        </authorList>
    </citation>
    <scope>NUCLEOTIDE SEQUENCE</scope>
    <source>
        <strain evidence="8">2CP-1</strain>
    </source>
</reference>
<dbReference type="KEGG" id="acp:A2cp1_1224"/>
<dbReference type="InterPro" id="IPR008949">
    <property type="entry name" value="Isoprenoid_synthase_dom_sf"/>
</dbReference>
<keyword evidence="4" id="KW-0479">Metal-binding</keyword>
<dbReference type="Pfam" id="PF00348">
    <property type="entry name" value="polyprenyl_synt"/>
    <property type="match status" value="1"/>
</dbReference>
<keyword evidence="9" id="KW-1185">Reference proteome</keyword>
<accession>B8JFY0</accession>
<keyword evidence="3 7" id="KW-0808">Transferase</keyword>
<gene>
    <name evidence="8" type="ordered locus">A2cp1_1224</name>
</gene>
<keyword evidence="5" id="KW-0460">Magnesium</keyword>
<comment type="similarity">
    <text evidence="2 7">Belongs to the FPP/GGPP synthase family.</text>
</comment>
<dbReference type="PANTHER" id="PTHR43281:SF1">
    <property type="entry name" value="FARNESYL DIPHOSPHATE SYNTHASE"/>
    <property type="match status" value="1"/>
</dbReference>
<dbReference type="PROSITE" id="PS00723">
    <property type="entry name" value="POLYPRENYL_SYNTHASE_1"/>
    <property type="match status" value="1"/>
</dbReference>
<evidence type="ECO:0000256" key="2">
    <source>
        <dbReference type="ARBA" id="ARBA00006706"/>
    </source>
</evidence>
<evidence type="ECO:0000313" key="8">
    <source>
        <dbReference type="EMBL" id="ACL64568.1"/>
    </source>
</evidence>
<dbReference type="HOGENOM" id="CLU_014015_0_1_7"/>
<evidence type="ECO:0000256" key="4">
    <source>
        <dbReference type="ARBA" id="ARBA00022723"/>
    </source>
</evidence>
<dbReference type="InterPro" id="IPR000092">
    <property type="entry name" value="Polyprenyl_synt"/>
</dbReference>
<dbReference type="Proteomes" id="UP000007089">
    <property type="component" value="Chromosome"/>
</dbReference>
<evidence type="ECO:0000256" key="5">
    <source>
        <dbReference type="ARBA" id="ARBA00022842"/>
    </source>
</evidence>
<dbReference type="GO" id="GO:0016114">
    <property type="term" value="P:terpenoid biosynthetic process"/>
    <property type="evidence" value="ECO:0007669"/>
    <property type="project" value="UniProtKB-ARBA"/>
</dbReference>
<dbReference type="SUPFAM" id="SSF48576">
    <property type="entry name" value="Terpenoid synthases"/>
    <property type="match status" value="1"/>
</dbReference>
<organism evidence="8 9">
    <name type="scientific">Anaeromyxobacter dehalogenans (strain ATCC BAA-258 / DSM 21875 / 2CP-1)</name>
    <dbReference type="NCBI Taxonomy" id="455488"/>
    <lineage>
        <taxon>Bacteria</taxon>
        <taxon>Pseudomonadati</taxon>
        <taxon>Myxococcota</taxon>
        <taxon>Myxococcia</taxon>
        <taxon>Myxococcales</taxon>
        <taxon>Cystobacterineae</taxon>
        <taxon>Anaeromyxobacteraceae</taxon>
        <taxon>Anaeromyxobacter</taxon>
    </lineage>
</organism>
<proteinExistence type="inferred from homology"/>
<dbReference type="EMBL" id="CP001359">
    <property type="protein sequence ID" value="ACL64568.1"/>
    <property type="molecule type" value="Genomic_DNA"/>
</dbReference>
<comment type="cofactor">
    <cofactor evidence="1">
        <name>Mg(2+)</name>
        <dbReference type="ChEBI" id="CHEBI:18420"/>
    </cofactor>
</comment>
<dbReference type="InterPro" id="IPR033749">
    <property type="entry name" value="Polyprenyl_synt_CS"/>
</dbReference>
<dbReference type="GO" id="GO:0046872">
    <property type="term" value="F:metal ion binding"/>
    <property type="evidence" value="ECO:0007669"/>
    <property type="project" value="UniProtKB-KW"/>
</dbReference>
<name>B8JFY0_ANAD2</name>
<protein>
    <submittedName>
        <fullName evidence="8">Polyprenyl synthetase</fullName>
    </submittedName>
</protein>
<dbReference type="CDD" id="cd00685">
    <property type="entry name" value="Trans_IPPS_HT"/>
    <property type="match status" value="1"/>
</dbReference>
<dbReference type="AlphaFoldDB" id="B8JFY0"/>